<feature type="chain" id="PRO_5013622158" evidence="1">
    <location>
        <begin position="24"/>
        <end position="147"/>
    </location>
</feature>
<name>A0A2D2B148_9CAUL</name>
<dbReference type="InterPro" id="IPR032710">
    <property type="entry name" value="NTF2-like_dom_sf"/>
</dbReference>
<evidence type="ECO:0000313" key="2">
    <source>
        <dbReference type="EMBL" id="ATQ43990.1"/>
    </source>
</evidence>
<protein>
    <submittedName>
        <fullName evidence="2">Dehydrogenase</fullName>
    </submittedName>
</protein>
<gene>
    <name evidence="2" type="ORF">CSW64_17150</name>
</gene>
<feature type="signal peptide" evidence="1">
    <location>
        <begin position="1"/>
        <end position="23"/>
    </location>
</feature>
<dbReference type="InterPro" id="IPR039437">
    <property type="entry name" value="FrzH/put_lumazine-bd"/>
</dbReference>
<dbReference type="KEGG" id="cmb:CSW64_17150"/>
<keyword evidence="3" id="KW-1185">Reference proteome</keyword>
<dbReference type="RefSeq" id="WP_099623238.1">
    <property type="nucleotide sequence ID" value="NZ_CP024201.1"/>
</dbReference>
<dbReference type="Pfam" id="PF12893">
    <property type="entry name" value="Lumazine_bd_2"/>
    <property type="match status" value="1"/>
</dbReference>
<dbReference type="SUPFAM" id="SSF54427">
    <property type="entry name" value="NTF2-like"/>
    <property type="match status" value="1"/>
</dbReference>
<sequence length="147" mass="15573">MNRRALASLVACGAALVATSAIAQPVNADEAAIRAVIETYFKGHATGDPAYFRAAFLPTAHIEGNRGGKFTSWTVDEYAAGFKGTPASDESSRSRTVDVIDVTGDSAMARATLDHGAAVFTDYFVLLKIDGGWKIANKVYSVRRKAG</sequence>
<proteinExistence type="predicted"/>
<reference evidence="2 3" key="1">
    <citation type="submission" date="2017-10" db="EMBL/GenBank/DDBJ databases">
        <title>Genome sequence of Caulobacter mirabilis FWC38.</title>
        <authorList>
            <person name="Fiebig A."/>
            <person name="Crosson S."/>
        </authorList>
    </citation>
    <scope>NUCLEOTIDE SEQUENCE [LARGE SCALE GENOMIC DNA]</scope>
    <source>
        <strain evidence="2 3">FWC 38</strain>
    </source>
</reference>
<dbReference type="OrthoDB" id="7451095at2"/>
<dbReference type="Gene3D" id="3.10.450.50">
    <property type="match status" value="1"/>
</dbReference>
<evidence type="ECO:0000313" key="3">
    <source>
        <dbReference type="Proteomes" id="UP000228945"/>
    </source>
</evidence>
<accession>A0A2D2B148</accession>
<keyword evidence="1" id="KW-0732">Signal</keyword>
<dbReference type="EMBL" id="CP024201">
    <property type="protein sequence ID" value="ATQ43990.1"/>
    <property type="molecule type" value="Genomic_DNA"/>
</dbReference>
<evidence type="ECO:0000256" key="1">
    <source>
        <dbReference type="SAM" id="SignalP"/>
    </source>
</evidence>
<dbReference type="Proteomes" id="UP000228945">
    <property type="component" value="Chromosome"/>
</dbReference>
<dbReference type="AlphaFoldDB" id="A0A2D2B148"/>
<organism evidence="2 3">
    <name type="scientific">Caulobacter mirabilis</name>
    <dbReference type="NCBI Taxonomy" id="69666"/>
    <lineage>
        <taxon>Bacteria</taxon>
        <taxon>Pseudomonadati</taxon>
        <taxon>Pseudomonadota</taxon>
        <taxon>Alphaproteobacteria</taxon>
        <taxon>Caulobacterales</taxon>
        <taxon>Caulobacteraceae</taxon>
        <taxon>Caulobacter</taxon>
    </lineage>
</organism>